<evidence type="ECO:0000313" key="2">
    <source>
        <dbReference type="Proteomes" id="UP000034797"/>
    </source>
</evidence>
<dbReference type="EMBL" id="LCJW01000029">
    <property type="protein sequence ID" value="KKT85509.1"/>
    <property type="molecule type" value="Genomic_DNA"/>
</dbReference>
<comment type="caution">
    <text evidence="1">The sequence shown here is derived from an EMBL/GenBank/DDBJ whole genome shotgun (WGS) entry which is preliminary data.</text>
</comment>
<organism evidence="1 2">
    <name type="scientific">Candidatus Collierbacteria bacterium GW2011_GWA2_44_99</name>
    <dbReference type="NCBI Taxonomy" id="1618380"/>
    <lineage>
        <taxon>Bacteria</taxon>
        <taxon>Candidatus Collieribacteriota</taxon>
    </lineage>
</organism>
<evidence type="ECO:0000313" key="1">
    <source>
        <dbReference type="EMBL" id="KKT85509.1"/>
    </source>
</evidence>
<name>A0A0G1NMS0_9BACT</name>
<accession>A0A0G1NMS0</accession>
<gene>
    <name evidence="1" type="ORF">UW84_C0029G0015</name>
</gene>
<dbReference type="Proteomes" id="UP000034797">
    <property type="component" value="Unassembled WGS sequence"/>
</dbReference>
<sequence length="242" mass="28652">MPVIEKNILGICISERAWNYRFVWPEREIYIKNRDDYLRKNKRVFVGKEAIYEELVLRLKFAFETCLDTNRSIFDGEVDLKESTGNNDKVPLQMLYDDEVLKESFDYFGKLEKLRFVQLNKIAIEKIATDLIGGDYTITEKEKYLEDWCQDLEAGIVQELAHVLFLEDVLKSGDRKKYFLEQMANYPNVEVRVSDEDRQTKYLSTDIEQHGRRMELDFLSRIYPTSWTEAWVKHDLSMVSGV</sequence>
<protein>
    <submittedName>
        <fullName evidence="1">Uncharacterized protein</fullName>
    </submittedName>
</protein>
<dbReference type="AlphaFoldDB" id="A0A0G1NMS0"/>
<proteinExistence type="predicted"/>
<reference evidence="1 2" key="1">
    <citation type="journal article" date="2015" name="Nature">
        <title>rRNA introns, odd ribosomes, and small enigmatic genomes across a large radiation of phyla.</title>
        <authorList>
            <person name="Brown C.T."/>
            <person name="Hug L.A."/>
            <person name="Thomas B.C."/>
            <person name="Sharon I."/>
            <person name="Castelle C.J."/>
            <person name="Singh A."/>
            <person name="Wilkins M.J."/>
            <person name="Williams K.H."/>
            <person name="Banfield J.F."/>
        </authorList>
    </citation>
    <scope>NUCLEOTIDE SEQUENCE [LARGE SCALE GENOMIC DNA]</scope>
</reference>